<dbReference type="InterPro" id="IPR018392">
    <property type="entry name" value="LysM"/>
</dbReference>
<dbReference type="Proteomes" id="UP000552757">
    <property type="component" value="Unassembled WGS sequence"/>
</dbReference>
<gene>
    <name evidence="3" type="ORF">GGR44_001474</name>
</gene>
<evidence type="ECO:0000259" key="2">
    <source>
        <dbReference type="PROSITE" id="PS51782"/>
    </source>
</evidence>
<dbReference type="SMART" id="SM00257">
    <property type="entry name" value="LysM"/>
    <property type="match status" value="1"/>
</dbReference>
<dbReference type="Pfam" id="PF01476">
    <property type="entry name" value="LysM"/>
    <property type="match status" value="1"/>
</dbReference>
<evidence type="ECO:0000313" key="4">
    <source>
        <dbReference type="Proteomes" id="UP000552757"/>
    </source>
</evidence>
<protein>
    <submittedName>
        <fullName evidence="3">LysM repeat protein</fullName>
    </submittedName>
</protein>
<dbReference type="CDD" id="cd00118">
    <property type="entry name" value="LysM"/>
    <property type="match status" value="1"/>
</dbReference>
<dbReference type="Gene3D" id="3.40.570.10">
    <property type="entry name" value="Extracellular Endonuclease, subunit A"/>
    <property type="match status" value="1"/>
</dbReference>
<dbReference type="InterPro" id="IPR036779">
    <property type="entry name" value="LysM_dom_sf"/>
</dbReference>
<sequence>MQRTMSGERAAFNHYLRTGRRVAPVAIEVKFNPWHDEENGRFTFAGQGRYFPAGGEGKTGSAGMARPSRAATVPGGSGRNRNSADHPENHSLHVVQPGDSLSRIAARRKGLTARDLAWLNGQSVDQPLAVGQRIKLPHQAYLDAGRAARNRFLALAHYMDTHGGKFPPNVAHPPSLGSQILDSNWKRKVKNGYAFDIDVIARNRRTFGHLSLAVSPSRSRRNQAQAGKPDRLGDDDGGHFIAARFNGPRDSFNHFAQNANFNRGSYRTMEDSWAAELRAGHNVFVDIKPLYHGASKRPYHLTVTWYVDGRRSIKEFPNEAKGAKNGKR</sequence>
<feature type="domain" description="LysM" evidence="2">
    <location>
        <begin position="91"/>
        <end position="136"/>
    </location>
</feature>
<reference evidence="3 4" key="1">
    <citation type="submission" date="2020-08" db="EMBL/GenBank/DDBJ databases">
        <title>Genomic Encyclopedia of Type Strains, Phase IV (KMG-IV): sequencing the most valuable type-strain genomes for metagenomic binning, comparative biology and taxonomic classification.</title>
        <authorList>
            <person name="Goeker M."/>
        </authorList>
    </citation>
    <scope>NUCLEOTIDE SEQUENCE [LARGE SCALE GENOMIC DNA]</scope>
    <source>
        <strain evidence="3 4">DSM 29348</strain>
    </source>
</reference>
<dbReference type="InterPro" id="IPR044927">
    <property type="entry name" value="Endonuclea_NS_2"/>
</dbReference>
<feature type="compositionally biased region" description="Polar residues" evidence="1">
    <location>
        <begin position="215"/>
        <end position="225"/>
    </location>
</feature>
<evidence type="ECO:0000256" key="1">
    <source>
        <dbReference type="SAM" id="MobiDB-lite"/>
    </source>
</evidence>
<dbReference type="Pfam" id="PF13930">
    <property type="entry name" value="Endonuclea_NS_2"/>
    <property type="match status" value="1"/>
</dbReference>
<dbReference type="EMBL" id="JACIEB010000003">
    <property type="protein sequence ID" value="MBB3981815.1"/>
    <property type="molecule type" value="Genomic_DNA"/>
</dbReference>
<comment type="caution">
    <text evidence="3">The sequence shown here is derived from an EMBL/GenBank/DDBJ whole genome shotgun (WGS) entry which is preliminary data.</text>
</comment>
<keyword evidence="4" id="KW-1185">Reference proteome</keyword>
<feature type="compositionally biased region" description="Basic and acidic residues" evidence="1">
    <location>
        <begin position="82"/>
        <end position="91"/>
    </location>
</feature>
<feature type="region of interest" description="Disordered" evidence="1">
    <location>
        <begin position="215"/>
        <end position="237"/>
    </location>
</feature>
<proteinExistence type="predicted"/>
<feature type="compositionally biased region" description="Basic and acidic residues" evidence="1">
    <location>
        <begin position="228"/>
        <end position="237"/>
    </location>
</feature>
<dbReference type="Gene3D" id="3.10.350.10">
    <property type="entry name" value="LysM domain"/>
    <property type="match status" value="1"/>
</dbReference>
<dbReference type="SUPFAM" id="SSF54106">
    <property type="entry name" value="LysM domain"/>
    <property type="match status" value="1"/>
</dbReference>
<dbReference type="PROSITE" id="PS51782">
    <property type="entry name" value="LYSM"/>
    <property type="match status" value="1"/>
</dbReference>
<organism evidence="3 4">
    <name type="scientific">Sphingobium fontiphilum</name>
    <dbReference type="NCBI Taxonomy" id="944425"/>
    <lineage>
        <taxon>Bacteria</taxon>
        <taxon>Pseudomonadati</taxon>
        <taxon>Pseudomonadota</taxon>
        <taxon>Alphaproteobacteria</taxon>
        <taxon>Sphingomonadales</taxon>
        <taxon>Sphingomonadaceae</taxon>
        <taxon>Sphingobium</taxon>
    </lineage>
</organism>
<dbReference type="InterPro" id="IPR044929">
    <property type="entry name" value="DNA/RNA_non-sp_Endonuclease_sf"/>
</dbReference>
<accession>A0A7W6GNH4</accession>
<evidence type="ECO:0000313" key="3">
    <source>
        <dbReference type="EMBL" id="MBB3981815.1"/>
    </source>
</evidence>
<name>A0A7W6GNH4_9SPHN</name>
<dbReference type="AlphaFoldDB" id="A0A7W6GNH4"/>
<feature type="region of interest" description="Disordered" evidence="1">
    <location>
        <begin position="53"/>
        <end position="94"/>
    </location>
</feature>
<dbReference type="RefSeq" id="WP_183954927.1">
    <property type="nucleotide sequence ID" value="NZ_JACIEB010000003.1"/>
</dbReference>